<dbReference type="EMBL" id="LJHD01000125">
    <property type="protein sequence ID" value="ONI44069.1"/>
    <property type="molecule type" value="Genomic_DNA"/>
</dbReference>
<keyword evidence="2" id="KW-1185">Reference proteome</keyword>
<comment type="caution">
    <text evidence="1">The sequence shown here is derived from an EMBL/GenBank/DDBJ whole genome shotgun (WGS) entry which is preliminary data.</text>
</comment>
<organism evidence="1 2">
    <name type="scientific">Candidatus Epulonipiscium fishelsonii</name>
    <dbReference type="NCBI Taxonomy" id="77094"/>
    <lineage>
        <taxon>Bacteria</taxon>
        <taxon>Bacillati</taxon>
        <taxon>Bacillota</taxon>
        <taxon>Clostridia</taxon>
        <taxon>Lachnospirales</taxon>
        <taxon>Lachnospiraceae</taxon>
        <taxon>Candidatus Epulonipiscium</taxon>
    </lineage>
</organism>
<reference evidence="1" key="1">
    <citation type="submission" date="2016-08" db="EMBL/GenBank/DDBJ databases">
        <authorList>
            <person name="Ngugi D.K."/>
            <person name="Miyake S."/>
            <person name="Stingl U."/>
        </authorList>
    </citation>
    <scope>NUCLEOTIDE SEQUENCE</scope>
    <source>
        <strain evidence="1">SCG-D08WGA-EpuloA1</strain>
    </source>
</reference>
<dbReference type="Proteomes" id="UP000188637">
    <property type="component" value="Unassembled WGS sequence"/>
</dbReference>
<gene>
    <name evidence="1" type="ORF">AN640_05870</name>
</gene>
<accession>A0ACC8XHK0</accession>
<protein>
    <submittedName>
        <fullName evidence="1">Uncharacterized protein</fullName>
    </submittedName>
</protein>
<sequence>MRKAAKDTTHIWNGKKSLKDIATTVKSTKYNVSNAVTLTTMHSAKGLEFEIVFIIDVIQDIIPHKKSNALMEIEEERRLMYVATTRAKKYLFMYIPKFKKNSETEPSVFIEEMSVSVKGLNIGDKIRHERYGSGIIEKTDNKIAVVIFKNNVKKTIDYIFCLKKKIIQIIEEGKNEKTR</sequence>
<name>A0ACC8XHK0_9FIRM</name>
<evidence type="ECO:0000313" key="1">
    <source>
        <dbReference type="EMBL" id="ONI44069.1"/>
    </source>
</evidence>
<evidence type="ECO:0000313" key="2">
    <source>
        <dbReference type="Proteomes" id="UP000188637"/>
    </source>
</evidence>
<proteinExistence type="predicted"/>